<reference evidence="2" key="2">
    <citation type="journal article" date="2018" name="Mol. Plant Microbe Interact.">
        <title>Genome sequence resources for the wheat stripe rust pathogen (Puccinia striiformis f. sp. tritici) and the barley stripe rust pathogen (Puccinia striiformis f. sp. hordei).</title>
        <authorList>
            <person name="Xia C."/>
            <person name="Wang M."/>
            <person name="Yin C."/>
            <person name="Cornejo O.E."/>
            <person name="Hulbert S.H."/>
            <person name="Chen X."/>
        </authorList>
    </citation>
    <scope>NUCLEOTIDE SEQUENCE [LARGE SCALE GENOMIC DNA]</scope>
    <source>
        <strain evidence="2">93-210</strain>
    </source>
</reference>
<proteinExistence type="predicted"/>
<protein>
    <submittedName>
        <fullName evidence="1">Uncharacterized protein</fullName>
    </submittedName>
</protein>
<evidence type="ECO:0000313" key="2">
    <source>
        <dbReference type="Proteomes" id="UP001060170"/>
    </source>
</evidence>
<dbReference type="Proteomes" id="UP001060170">
    <property type="component" value="Chromosome 1"/>
</dbReference>
<gene>
    <name evidence="1" type="ORF">MJO28_000842</name>
</gene>
<organism evidence="1 2">
    <name type="scientific">Puccinia striiformis f. sp. tritici</name>
    <dbReference type="NCBI Taxonomy" id="168172"/>
    <lineage>
        <taxon>Eukaryota</taxon>
        <taxon>Fungi</taxon>
        <taxon>Dikarya</taxon>
        <taxon>Basidiomycota</taxon>
        <taxon>Pucciniomycotina</taxon>
        <taxon>Pucciniomycetes</taxon>
        <taxon>Pucciniales</taxon>
        <taxon>Pucciniaceae</taxon>
        <taxon>Puccinia</taxon>
    </lineage>
</organism>
<keyword evidence="2" id="KW-1185">Reference proteome</keyword>
<reference evidence="2" key="1">
    <citation type="journal article" date="2018" name="BMC Genomics">
        <title>Genomic insights into host adaptation between the wheat stripe rust pathogen (Puccinia striiformis f. sp. tritici) and the barley stripe rust pathogen (Puccinia striiformis f. sp. hordei).</title>
        <authorList>
            <person name="Xia C."/>
            <person name="Wang M."/>
            <person name="Yin C."/>
            <person name="Cornejo O.E."/>
            <person name="Hulbert S.H."/>
            <person name="Chen X."/>
        </authorList>
    </citation>
    <scope>NUCLEOTIDE SEQUENCE [LARGE SCALE GENOMIC DNA]</scope>
    <source>
        <strain evidence="2">93-210</strain>
    </source>
</reference>
<accession>A0ACC0F0S4</accession>
<reference evidence="1 2" key="3">
    <citation type="journal article" date="2022" name="Microbiol. Spectr.">
        <title>Folding features and dynamics of 3D genome architecture in plant fungal pathogens.</title>
        <authorList>
            <person name="Xia C."/>
        </authorList>
    </citation>
    <scope>NUCLEOTIDE SEQUENCE [LARGE SCALE GENOMIC DNA]</scope>
    <source>
        <strain evidence="1 2">93-210</strain>
    </source>
</reference>
<evidence type="ECO:0000313" key="1">
    <source>
        <dbReference type="EMBL" id="KAI7962748.1"/>
    </source>
</evidence>
<sequence length="138" mass="16112">MEQPRSPQIPTSFYNCTYDTANEFENRQLHGQDLSPLLMQRIQSILHRPHPLIQQFECVASEIILNRSIRLTDNATNVDQRVYNLPTGDQIAAIWVEEVMILQQQRPGMLSSNIMMEICPEFLISELDQKYDPLYYVL</sequence>
<name>A0ACC0F0S4_9BASI</name>
<dbReference type="EMBL" id="CM045865">
    <property type="protein sequence ID" value="KAI7962748.1"/>
    <property type="molecule type" value="Genomic_DNA"/>
</dbReference>
<comment type="caution">
    <text evidence="1">The sequence shown here is derived from an EMBL/GenBank/DDBJ whole genome shotgun (WGS) entry which is preliminary data.</text>
</comment>